<dbReference type="Pfam" id="PF02298">
    <property type="entry name" value="Cu_bind_like"/>
    <property type="match status" value="1"/>
</dbReference>
<dbReference type="PANTHER" id="PTHR33021:SF499">
    <property type="entry name" value="OS12G0150500 PROTEIN"/>
    <property type="match status" value="1"/>
</dbReference>
<keyword evidence="10" id="KW-1185">Reference proteome</keyword>
<dbReference type="EMBL" id="JXTC01000076">
    <property type="protein sequence ID" value="PON91202.1"/>
    <property type="molecule type" value="Genomic_DNA"/>
</dbReference>
<dbReference type="OrthoDB" id="1903230at2759"/>
<dbReference type="PANTHER" id="PTHR33021">
    <property type="entry name" value="BLUE COPPER PROTEIN"/>
    <property type="match status" value="1"/>
</dbReference>
<dbReference type="Proteomes" id="UP000237000">
    <property type="component" value="Unassembled WGS sequence"/>
</dbReference>
<dbReference type="GO" id="GO:0005886">
    <property type="term" value="C:plasma membrane"/>
    <property type="evidence" value="ECO:0007669"/>
    <property type="project" value="TreeGrafter"/>
</dbReference>
<reference evidence="10" key="1">
    <citation type="submission" date="2016-06" db="EMBL/GenBank/DDBJ databases">
        <title>Parallel loss of symbiosis genes in relatives of nitrogen-fixing non-legume Parasponia.</title>
        <authorList>
            <person name="Van Velzen R."/>
            <person name="Holmer R."/>
            <person name="Bu F."/>
            <person name="Rutten L."/>
            <person name="Van Zeijl A."/>
            <person name="Liu W."/>
            <person name="Santuari L."/>
            <person name="Cao Q."/>
            <person name="Sharma T."/>
            <person name="Shen D."/>
            <person name="Roswanjaya Y."/>
            <person name="Wardhani T."/>
            <person name="Kalhor M.S."/>
            <person name="Jansen J."/>
            <person name="Van den Hoogen J."/>
            <person name="Gungor B."/>
            <person name="Hartog M."/>
            <person name="Hontelez J."/>
            <person name="Verver J."/>
            <person name="Yang W.-C."/>
            <person name="Schijlen E."/>
            <person name="Repin R."/>
            <person name="Schilthuizen M."/>
            <person name="Schranz E."/>
            <person name="Heidstra R."/>
            <person name="Miyata K."/>
            <person name="Fedorova E."/>
            <person name="Kohlen W."/>
            <person name="Bisseling T."/>
            <person name="Smit S."/>
            <person name="Geurts R."/>
        </authorList>
    </citation>
    <scope>NUCLEOTIDE SEQUENCE [LARGE SCALE GENOMIC DNA]</scope>
    <source>
        <strain evidence="10">cv. RG33-2</strain>
    </source>
</reference>
<evidence type="ECO:0000256" key="5">
    <source>
        <dbReference type="ARBA" id="ARBA00023180"/>
    </source>
</evidence>
<evidence type="ECO:0000256" key="7">
    <source>
        <dbReference type="SAM" id="Phobius"/>
    </source>
</evidence>
<feature type="domain" description="Phytocyanin" evidence="8">
    <location>
        <begin position="30"/>
        <end position="128"/>
    </location>
</feature>
<proteinExistence type="predicted"/>
<dbReference type="STRING" id="63057.A0A2P5F080"/>
<evidence type="ECO:0000256" key="2">
    <source>
        <dbReference type="ARBA" id="ARBA00022723"/>
    </source>
</evidence>
<keyword evidence="3" id="KW-0249">Electron transport</keyword>
<dbReference type="GO" id="GO:0046872">
    <property type="term" value="F:metal ion binding"/>
    <property type="evidence" value="ECO:0007669"/>
    <property type="project" value="UniProtKB-KW"/>
</dbReference>
<evidence type="ECO:0000313" key="10">
    <source>
        <dbReference type="Proteomes" id="UP000237000"/>
    </source>
</evidence>
<dbReference type="PROSITE" id="PS51485">
    <property type="entry name" value="PHYTOCYANIN"/>
    <property type="match status" value="1"/>
</dbReference>
<dbReference type="AlphaFoldDB" id="A0A2P5F080"/>
<sequence length="175" mass="18562">MEGLRAEWAVKAIVIIMIGSLILFCCVSAANLTVGGASGRDLKTDLQTWTSHTTFHVGDSPVFNYTPAHDVVEVKEEDYEACDIQHPIKTHNDGETLVPLNQQGRRFFVCGRQGHCSMGLKLEVLVLPKLSRDGGGGGGGGTPKSPLTSSSSTRPGLLCPKAVLGAAAFLIMIIS</sequence>
<name>A0A2P5F080_TREOI</name>
<evidence type="ECO:0000259" key="8">
    <source>
        <dbReference type="PROSITE" id="PS51485"/>
    </source>
</evidence>
<keyword evidence="2" id="KW-0479">Metal-binding</keyword>
<keyword evidence="1" id="KW-0813">Transport</keyword>
<evidence type="ECO:0000256" key="1">
    <source>
        <dbReference type="ARBA" id="ARBA00022448"/>
    </source>
</evidence>
<gene>
    <name evidence="9" type="ORF">TorRG33x02_130180</name>
</gene>
<dbReference type="InterPro" id="IPR003245">
    <property type="entry name" value="Phytocyanin_dom"/>
</dbReference>
<accession>A0A2P5F080</accession>
<keyword evidence="7" id="KW-0472">Membrane</keyword>
<feature type="compositionally biased region" description="Low complexity" evidence="6">
    <location>
        <begin position="143"/>
        <end position="153"/>
    </location>
</feature>
<evidence type="ECO:0000313" key="9">
    <source>
        <dbReference type="EMBL" id="PON91202.1"/>
    </source>
</evidence>
<keyword evidence="5" id="KW-0325">Glycoprotein</keyword>
<dbReference type="GO" id="GO:0009055">
    <property type="term" value="F:electron transfer activity"/>
    <property type="evidence" value="ECO:0007669"/>
    <property type="project" value="InterPro"/>
</dbReference>
<dbReference type="InterPro" id="IPR039391">
    <property type="entry name" value="Phytocyanin-like"/>
</dbReference>
<keyword evidence="7" id="KW-0812">Transmembrane</keyword>
<evidence type="ECO:0000256" key="4">
    <source>
        <dbReference type="ARBA" id="ARBA00023008"/>
    </source>
</evidence>
<feature type="transmembrane region" description="Helical" evidence="7">
    <location>
        <begin position="12"/>
        <end position="34"/>
    </location>
</feature>
<keyword evidence="4" id="KW-0186">Copper</keyword>
<dbReference type="InterPro" id="IPR008972">
    <property type="entry name" value="Cupredoxin"/>
</dbReference>
<dbReference type="CDD" id="cd04216">
    <property type="entry name" value="Phytocyanin"/>
    <property type="match status" value="1"/>
</dbReference>
<dbReference type="FunFam" id="2.60.40.420:FF:000003">
    <property type="entry name" value="Blue copper"/>
    <property type="match status" value="1"/>
</dbReference>
<dbReference type="Gene3D" id="2.60.40.420">
    <property type="entry name" value="Cupredoxins - blue copper proteins"/>
    <property type="match status" value="1"/>
</dbReference>
<feature type="region of interest" description="Disordered" evidence="6">
    <location>
        <begin position="134"/>
        <end position="153"/>
    </location>
</feature>
<protein>
    <submittedName>
        <fullName evidence="9">Phytocyanin domain containing protein</fullName>
    </submittedName>
</protein>
<comment type="caution">
    <text evidence="9">The sequence shown here is derived from an EMBL/GenBank/DDBJ whole genome shotgun (WGS) entry which is preliminary data.</text>
</comment>
<evidence type="ECO:0000256" key="6">
    <source>
        <dbReference type="SAM" id="MobiDB-lite"/>
    </source>
</evidence>
<keyword evidence="7" id="KW-1133">Transmembrane helix</keyword>
<dbReference type="InParanoid" id="A0A2P5F080"/>
<evidence type="ECO:0000256" key="3">
    <source>
        <dbReference type="ARBA" id="ARBA00022982"/>
    </source>
</evidence>
<dbReference type="SUPFAM" id="SSF49503">
    <property type="entry name" value="Cupredoxins"/>
    <property type="match status" value="1"/>
</dbReference>
<organism evidence="9 10">
    <name type="scientific">Trema orientale</name>
    <name type="common">Charcoal tree</name>
    <name type="synonym">Celtis orientalis</name>
    <dbReference type="NCBI Taxonomy" id="63057"/>
    <lineage>
        <taxon>Eukaryota</taxon>
        <taxon>Viridiplantae</taxon>
        <taxon>Streptophyta</taxon>
        <taxon>Embryophyta</taxon>
        <taxon>Tracheophyta</taxon>
        <taxon>Spermatophyta</taxon>
        <taxon>Magnoliopsida</taxon>
        <taxon>eudicotyledons</taxon>
        <taxon>Gunneridae</taxon>
        <taxon>Pentapetalae</taxon>
        <taxon>rosids</taxon>
        <taxon>fabids</taxon>
        <taxon>Rosales</taxon>
        <taxon>Cannabaceae</taxon>
        <taxon>Trema</taxon>
    </lineage>
</organism>